<dbReference type="EMBL" id="RZOA01000018">
    <property type="protein sequence ID" value="KAA8822317.1"/>
    <property type="molecule type" value="Genomic_DNA"/>
</dbReference>
<dbReference type="Proteomes" id="UP000345527">
    <property type="component" value="Unassembled WGS sequence"/>
</dbReference>
<evidence type="ECO:0000313" key="5">
    <source>
        <dbReference type="Proteomes" id="UP000345527"/>
    </source>
</evidence>
<evidence type="ECO:0000313" key="4">
    <source>
        <dbReference type="EMBL" id="KAA8822317.1"/>
    </source>
</evidence>
<organism evidence="4 5">
    <name type="scientific">Bifidobacterium vespertilionis</name>
    <dbReference type="NCBI Taxonomy" id="2562524"/>
    <lineage>
        <taxon>Bacteria</taxon>
        <taxon>Bacillati</taxon>
        <taxon>Actinomycetota</taxon>
        <taxon>Actinomycetes</taxon>
        <taxon>Bifidobacteriales</taxon>
        <taxon>Bifidobacteriaceae</taxon>
        <taxon>Bifidobacterium</taxon>
    </lineage>
</organism>
<feature type="compositionally biased region" description="Polar residues" evidence="1">
    <location>
        <begin position="1"/>
        <end position="19"/>
    </location>
</feature>
<dbReference type="Pfam" id="PF25591">
    <property type="entry name" value="LRV_2"/>
    <property type="match status" value="1"/>
</dbReference>
<dbReference type="InterPro" id="IPR057893">
    <property type="entry name" value="LRV_2"/>
</dbReference>
<dbReference type="OrthoDB" id="3238842at2"/>
<reference evidence="5 6" key="1">
    <citation type="journal article" date="2019" name="Syst. Appl. Microbiol.">
        <title>Characterization of Bifidobacterium species in feaces of the Egyptian fruit bat: Description of B. vespertilionis sp. nov. and B. rousetti sp. nov.</title>
        <authorList>
            <person name="Modesto M."/>
            <person name="Satti M."/>
            <person name="Watanabe K."/>
            <person name="Puglisi E."/>
            <person name="Morelli L."/>
            <person name="Huang C.-H."/>
            <person name="Liou J.-S."/>
            <person name="Miyashita M."/>
            <person name="Tamura T."/>
            <person name="Saito S."/>
            <person name="Mori K."/>
            <person name="Huang L."/>
            <person name="Sciavilla P."/>
            <person name="Sandri C."/>
            <person name="Spiezio C."/>
            <person name="Vitali F."/>
            <person name="Cavalieri D."/>
            <person name="Perpetuini G."/>
            <person name="Tofalo R."/>
            <person name="Bonetti A."/>
            <person name="Arita M."/>
            <person name="Mattarelli P."/>
        </authorList>
    </citation>
    <scope>NUCLEOTIDE SEQUENCE [LARGE SCALE GENOMIC DNA]</scope>
    <source>
        <strain evidence="3 6">RST16</strain>
        <strain evidence="4 5">RST8</strain>
    </source>
</reference>
<protein>
    <recommendedName>
        <fullName evidence="2">Leucine rich repeat variant domain-containing protein</fullName>
    </recommendedName>
</protein>
<sequence>MTITAPTYTPSAATQTPTRPSHAGPAAHGPADARPESAHAPARERGFGRHRRRRSPDTYNARLMGIQPASPNADGDVPGVRSVHVAPPAPPMKLTPAVACDPQTDEEVLWYIAHNAPELRRWLVANPRSTPELLEFVAQAGGPGVNEAIEVLLDLIERFGRR</sequence>
<evidence type="ECO:0000259" key="2">
    <source>
        <dbReference type="Pfam" id="PF25591"/>
    </source>
</evidence>
<gene>
    <name evidence="4" type="ORF">EM848_08910</name>
    <name evidence="3" type="ORF">EMO90_10545</name>
</gene>
<feature type="domain" description="Leucine rich repeat variant" evidence="2">
    <location>
        <begin position="94"/>
        <end position="151"/>
    </location>
</feature>
<dbReference type="RefSeq" id="WP_150354581.1">
    <property type="nucleotide sequence ID" value="NZ_RZNZ01000017.1"/>
</dbReference>
<dbReference type="AlphaFoldDB" id="A0A5J5DZI2"/>
<name>A0A5J5DZI2_9BIFI</name>
<feature type="region of interest" description="Disordered" evidence="1">
    <location>
        <begin position="1"/>
        <end position="89"/>
    </location>
</feature>
<dbReference type="Proteomes" id="UP000374630">
    <property type="component" value="Unassembled WGS sequence"/>
</dbReference>
<comment type="caution">
    <text evidence="4">The sequence shown here is derived from an EMBL/GenBank/DDBJ whole genome shotgun (WGS) entry which is preliminary data.</text>
</comment>
<dbReference type="EMBL" id="RZNZ01000017">
    <property type="protein sequence ID" value="KAA8818031.1"/>
    <property type="molecule type" value="Genomic_DNA"/>
</dbReference>
<evidence type="ECO:0000313" key="3">
    <source>
        <dbReference type="EMBL" id="KAA8818031.1"/>
    </source>
</evidence>
<feature type="compositionally biased region" description="Basic and acidic residues" evidence="1">
    <location>
        <begin position="31"/>
        <end position="47"/>
    </location>
</feature>
<evidence type="ECO:0000256" key="1">
    <source>
        <dbReference type="SAM" id="MobiDB-lite"/>
    </source>
</evidence>
<evidence type="ECO:0000313" key="6">
    <source>
        <dbReference type="Proteomes" id="UP000374630"/>
    </source>
</evidence>
<proteinExistence type="predicted"/>
<keyword evidence="6" id="KW-1185">Reference proteome</keyword>
<accession>A0A5J5DZI2</accession>